<evidence type="ECO:0000313" key="8">
    <source>
        <dbReference type="EMBL" id="CAL1614067.1"/>
    </source>
</evidence>
<evidence type="ECO:0000256" key="2">
    <source>
        <dbReference type="ARBA" id="ARBA00023155"/>
    </source>
</evidence>
<keyword evidence="5" id="KW-0175">Coiled coil</keyword>
<dbReference type="EMBL" id="OZ035830">
    <property type="protein sequence ID" value="CAL1614067.1"/>
    <property type="molecule type" value="Genomic_DNA"/>
</dbReference>
<evidence type="ECO:0000256" key="6">
    <source>
        <dbReference type="SAM" id="MobiDB-lite"/>
    </source>
</evidence>
<evidence type="ECO:0000259" key="7">
    <source>
        <dbReference type="PROSITE" id="PS50071"/>
    </source>
</evidence>
<feature type="region of interest" description="Disordered" evidence="6">
    <location>
        <begin position="335"/>
        <end position="387"/>
    </location>
</feature>
<feature type="coiled-coil region" evidence="5">
    <location>
        <begin position="418"/>
        <end position="452"/>
    </location>
</feature>
<organism evidence="8 9">
    <name type="scientific">Knipowitschia caucasica</name>
    <name type="common">Caucasian dwarf goby</name>
    <name type="synonym">Pomatoschistus caucasicus</name>
    <dbReference type="NCBI Taxonomy" id="637954"/>
    <lineage>
        <taxon>Eukaryota</taxon>
        <taxon>Metazoa</taxon>
        <taxon>Chordata</taxon>
        <taxon>Craniata</taxon>
        <taxon>Vertebrata</taxon>
        <taxon>Euteleostomi</taxon>
        <taxon>Actinopterygii</taxon>
        <taxon>Neopterygii</taxon>
        <taxon>Teleostei</taxon>
        <taxon>Neoteleostei</taxon>
        <taxon>Acanthomorphata</taxon>
        <taxon>Gobiaria</taxon>
        <taxon>Gobiiformes</taxon>
        <taxon>Gobioidei</taxon>
        <taxon>Gobiidae</taxon>
        <taxon>Gobiinae</taxon>
        <taxon>Knipowitschia</taxon>
    </lineage>
</organism>
<protein>
    <recommendedName>
        <fullName evidence="7">Homeobox domain-containing protein</fullName>
    </recommendedName>
</protein>
<feature type="region of interest" description="Disordered" evidence="6">
    <location>
        <begin position="479"/>
        <end position="538"/>
    </location>
</feature>
<dbReference type="InterPro" id="IPR009057">
    <property type="entry name" value="Homeodomain-like_sf"/>
</dbReference>
<dbReference type="InterPro" id="IPR001356">
    <property type="entry name" value="HD"/>
</dbReference>
<keyword evidence="1 4" id="KW-0238">DNA-binding</keyword>
<comment type="subcellular location">
    <subcellularLocation>
        <location evidence="4">Nucleus</location>
    </subcellularLocation>
</comment>
<dbReference type="SMART" id="SM00389">
    <property type="entry name" value="HOX"/>
    <property type="match status" value="2"/>
</dbReference>
<sequence length="538" mass="59766">MDTWDQRRGLQSMNLRSVFTIEQQRILERYYDNGMTNQSKSCFQLILQCAQEAKLDFSVVRTWVGNKRRKLASKVDQNGGLSVSLSGHSLSAGLLSNHSFPAGTLPNPSLVPGPLLHSEVLTARSIPNRGSGQRVQEKKRPAPVYLDTSYNFSIAMETGDEEDEWLREEEMANMAAQAPDRQRREQRSQSVTEVSGTSRSSNIPAAANSKSTAAQGDSDLHSYEAVAAQTSLRTDTSSQTSVSASADPWILNNSRKRTLQDRTQFSDGDLLQLKRYWDRGMTSLGSVCKDKINAAANELNVDTEIVKTWISNRRRKYRLMGIEIPPPKGGPAVFTTSSPGNESPVALSPDVDRLQTPDLTDDTNDGLSEDGTISSQNRDGEDDTDMSTAPLVNHVKIEVCEDDEEVNDDGVNMMASDLEQMQSLLEFKHEEVEFLENELENQKQRYQELASYTKSLLIAVRNKDLDKQQELIDSLPLSSDRDWDVEEDVENLASPSAHENSEHEQSPSCGGNSPLTNEDINAHTFTEPSASEGNKLME</sequence>
<feature type="region of interest" description="Disordered" evidence="6">
    <location>
        <begin position="174"/>
        <end position="218"/>
    </location>
</feature>
<keyword evidence="2 4" id="KW-0371">Homeobox</keyword>
<dbReference type="Gene3D" id="1.10.10.60">
    <property type="entry name" value="Homeodomain-like"/>
    <property type="match status" value="2"/>
</dbReference>
<dbReference type="SUPFAM" id="SSF46689">
    <property type="entry name" value="Homeodomain-like"/>
    <property type="match status" value="2"/>
</dbReference>
<keyword evidence="9" id="KW-1185">Reference proteome</keyword>
<dbReference type="GO" id="GO:0000978">
    <property type="term" value="F:RNA polymerase II cis-regulatory region sequence-specific DNA binding"/>
    <property type="evidence" value="ECO:0007669"/>
    <property type="project" value="TreeGrafter"/>
</dbReference>
<evidence type="ECO:0000256" key="3">
    <source>
        <dbReference type="ARBA" id="ARBA00023242"/>
    </source>
</evidence>
<feature type="compositionally biased region" description="Polar residues" evidence="6">
    <location>
        <begin position="506"/>
        <end position="532"/>
    </location>
</feature>
<reference evidence="8 9" key="1">
    <citation type="submission" date="2024-04" db="EMBL/GenBank/DDBJ databases">
        <authorList>
            <person name="Waldvogel A.-M."/>
            <person name="Schoenle A."/>
        </authorList>
    </citation>
    <scope>NUCLEOTIDE SEQUENCE [LARGE SCALE GENOMIC DNA]</scope>
</reference>
<gene>
    <name evidence="8" type="ORF">KC01_LOCUS40157</name>
</gene>
<feature type="compositionally biased region" description="Polar residues" evidence="6">
    <location>
        <begin position="188"/>
        <end position="215"/>
    </location>
</feature>
<dbReference type="Proteomes" id="UP001497482">
    <property type="component" value="Chromosome 8"/>
</dbReference>
<evidence type="ECO:0000256" key="1">
    <source>
        <dbReference type="ARBA" id="ARBA00023125"/>
    </source>
</evidence>
<feature type="compositionally biased region" description="Acidic residues" evidence="6">
    <location>
        <begin position="359"/>
        <end position="368"/>
    </location>
</feature>
<dbReference type="PANTHER" id="PTHR11636:SF80">
    <property type="entry name" value="HIGHLY DIVERGENT HOMEOBOX"/>
    <property type="match status" value="1"/>
</dbReference>
<dbReference type="GO" id="GO:0005634">
    <property type="term" value="C:nucleus"/>
    <property type="evidence" value="ECO:0007669"/>
    <property type="project" value="UniProtKB-SubCell"/>
</dbReference>
<dbReference type="PANTHER" id="PTHR11636">
    <property type="entry name" value="POU DOMAIN"/>
    <property type="match status" value="1"/>
</dbReference>
<dbReference type="CDD" id="cd00086">
    <property type="entry name" value="homeodomain"/>
    <property type="match status" value="1"/>
</dbReference>
<dbReference type="PROSITE" id="PS50071">
    <property type="entry name" value="HOMEOBOX_2"/>
    <property type="match status" value="1"/>
</dbReference>
<keyword evidence="3 4" id="KW-0539">Nucleus</keyword>
<dbReference type="AlphaFoldDB" id="A0AAV2MKW2"/>
<proteinExistence type="predicted"/>
<evidence type="ECO:0000256" key="5">
    <source>
        <dbReference type="SAM" id="Coils"/>
    </source>
</evidence>
<evidence type="ECO:0000256" key="4">
    <source>
        <dbReference type="PROSITE-ProRule" id="PRU00108"/>
    </source>
</evidence>
<dbReference type="InterPro" id="IPR050255">
    <property type="entry name" value="POU_domain_TF"/>
</dbReference>
<name>A0AAV2MKW2_KNICA</name>
<dbReference type="GO" id="GO:0000981">
    <property type="term" value="F:DNA-binding transcription factor activity, RNA polymerase II-specific"/>
    <property type="evidence" value="ECO:0007669"/>
    <property type="project" value="TreeGrafter"/>
</dbReference>
<feature type="domain" description="Homeobox" evidence="7">
    <location>
        <begin position="256"/>
        <end position="320"/>
    </location>
</feature>
<feature type="DNA-binding region" description="Homeobox" evidence="4">
    <location>
        <begin position="258"/>
        <end position="321"/>
    </location>
</feature>
<accession>A0AAV2MKW2</accession>
<evidence type="ECO:0000313" key="9">
    <source>
        <dbReference type="Proteomes" id="UP001497482"/>
    </source>
</evidence>